<gene>
    <name evidence="5" type="ORF">D1012_10390</name>
</gene>
<dbReference type="Pfam" id="PF09369">
    <property type="entry name" value="MZB"/>
    <property type="match status" value="1"/>
</dbReference>
<dbReference type="GO" id="GO:0043138">
    <property type="term" value="F:3'-5' DNA helicase activity"/>
    <property type="evidence" value="ECO:0007669"/>
    <property type="project" value="TreeGrafter"/>
</dbReference>
<dbReference type="PANTHER" id="PTHR47957:SF3">
    <property type="entry name" value="ATP-DEPENDENT HELICASE HRQ1"/>
    <property type="match status" value="1"/>
</dbReference>
<dbReference type="PANTHER" id="PTHR47957">
    <property type="entry name" value="ATP-DEPENDENT HELICASE HRQ1"/>
    <property type="match status" value="1"/>
</dbReference>
<dbReference type="InterPro" id="IPR001650">
    <property type="entry name" value="Helicase_C-like"/>
</dbReference>
<dbReference type="PROSITE" id="PS51194">
    <property type="entry name" value="HELICASE_CTER"/>
    <property type="match status" value="1"/>
</dbReference>
<feature type="domain" description="Helicase C-terminal" evidence="4">
    <location>
        <begin position="944"/>
        <end position="1118"/>
    </location>
</feature>
<dbReference type="GO" id="GO:0006289">
    <property type="term" value="P:nucleotide-excision repair"/>
    <property type="evidence" value="ECO:0007669"/>
    <property type="project" value="TreeGrafter"/>
</dbReference>
<evidence type="ECO:0000259" key="3">
    <source>
        <dbReference type="PROSITE" id="PS51192"/>
    </source>
</evidence>
<evidence type="ECO:0000256" key="1">
    <source>
        <dbReference type="ARBA" id="ARBA00022741"/>
    </source>
</evidence>
<name>A0A411Z1Y0_9RHOB</name>
<dbReference type="InterPro" id="IPR014001">
    <property type="entry name" value="Helicase_ATP-bd"/>
</dbReference>
<reference evidence="5 6" key="1">
    <citation type="submission" date="2018-08" db="EMBL/GenBank/DDBJ databases">
        <title>Flavobacterium tibetense sp. nov., isolated from a wetland YonghuCo on Tibetan Plateau.</title>
        <authorList>
            <person name="Phurbu D."/>
            <person name="Lu H."/>
            <person name="Xing P."/>
        </authorList>
    </citation>
    <scope>NUCLEOTIDE SEQUENCE [LARGE SCALE GENOMIC DNA]</scope>
    <source>
        <strain evidence="5 6">DJC</strain>
    </source>
</reference>
<evidence type="ECO:0000313" key="6">
    <source>
        <dbReference type="Proteomes" id="UP000284547"/>
    </source>
</evidence>
<dbReference type="RefSeq" id="WP_118151872.1">
    <property type="nucleotide sequence ID" value="NZ_QWEY01000005.1"/>
</dbReference>
<dbReference type="SMART" id="SM00490">
    <property type="entry name" value="HELICc"/>
    <property type="match status" value="1"/>
</dbReference>
<evidence type="ECO:0000313" key="5">
    <source>
        <dbReference type="EMBL" id="RGP37074.1"/>
    </source>
</evidence>
<keyword evidence="1" id="KW-0547">Nucleotide-binding</keyword>
<dbReference type="Gene3D" id="3.40.50.300">
    <property type="entry name" value="P-loop containing nucleotide triphosphate hydrolases"/>
    <property type="match status" value="2"/>
</dbReference>
<dbReference type="Proteomes" id="UP000284547">
    <property type="component" value="Unassembled WGS sequence"/>
</dbReference>
<sequence length="2016" mass="219954">MISATNTSNLSVALSRMTHRSASGIVSRARIADLGLNAALLQRLSVAPGHAESLLADPVFETAKLWKPAAETLGELSGTLLDPLLVTALDQAPKYRMEKGLKPYAHQMAAWRASLVDEQSVLITSGTGSGKTECFLIPILNDLLVRTRPGGGVQAILLYPLNALIESQRERLMTWAEGLGGRVRFALYNGDTPQTARKAGEQSSKCELKNRKDIRETPPDILVTNITMLEYLLLRTQDRQILNASQGALRWIVLDEAHSYVGSQAAEMALLLRRVRASFGVTPQEVRLMATSATIGGESNALEKLREFAAALAGQSVDRIAVIEGQEDRLILTDPGDDLPLETSALQGQTAETLWSILAPHPKLQTLLQNMGSTSLGLGEISQILFGVSTRKEDAQVVLDCAARAEKAGRHLLPWRAHVFHRAQGGVFACINAACSNRDAELTAGCGTWPFGALHLDPRPQCVCGAPVFEVVSCASCGKPHLQAVLISGAQPRFELPETQEGDDFALDAEPQDEDDQASAQALLTRAGEDGYLAWVAQGSAEIYENGPPSQAQSWQVGVIERPDARNCCADADRTRLQELRFGPNFFLGNALPQALEDLAPAQDKLGLPAGGRRAISFTDSRQGVARLAAKLQQDAERTLTRSFLWHAVQEKQSCGDPTEVATLQRNIERFRAIDADGLAEQIIDTEQKLARLVGSVSEPIAWPVLIRRFSEHEELRSFAGEIWQSRKLGGRLGGNSLELAQMFVLRELFRRPKVQNNPETMGFVRLVFPALERAVRSGNVPTPLAQVGVDRQGWLGLLLASVDSVFRDRLASQIPEWMVPIVSPRFGKLNVIMSRQNMRDGTTERTASFWPGPTWTTKQSRVQALVYGLINGTPDNPQDQDYAAEILDEMWVLITRHVARDTGAGRWQLDFEKAAVAKLDRAWVCPITRRPYGWSVAARSPYDVKRKMDEVRFPDLPIANAGGLVESDQKALSEWVETDPQIAELRVRGLWSDLHDRIATYPSFLRSQEHSAQIERPVLKSYEDKFNAGRINLLNCSTTMEMGVDLKAVQLVVNANVPPALSNYRQRVGRAGRQREAWAFGLTFCRDLPLDRQVFFAPKAFLSRPITAPKVWLESPQLVQRHVNAAFLAHWMAAFGGTNIKASSGSFFGAVDDLDAPQSEAAADKFLSDLRGEWAKSVAIVEMLSPLVTGTALEGDTADQMVDRSAIALEQFISSWRREYRALLANSDGATEEEVSQAFALRAKRMAGEFLLGDLARRGFTPAYGFATDVVTFDPLISGHTDDRLEISYTKRSGASRELHLAIREYAPGSEVVIDGLVYQSEGIRPAWGADADVSKLEDMLDLWECKSCHDFGISKGEPLTICRCGSSDIRRTKILRPTGFLTRKRPHTGYEALARAPFEPARVSSGAASWIALPDPSIGRYRHDPAGLVVSLSGGKLGGGFALCLCCGRAEPMASPEQGLRAEIPSAILRHFPLARSSATKLTHDGHCPGGYTEPHRIQRHIHLAQNAFTDVFELQLPATATEATGLAFAAAVREALAERLGVESGEIGVSVGPSLGASGEVRVSAWLHDRAAGGAGLVARLTEAEMLQAMIARAEKLLSCQAECSRGCPSCILQPDLSQRDIRLDRPGALDLVRFLISHLALPPQLQVFGDGTQRIGQPVIERIERFARSGVLQRLHLYLHGTPTDWDLSAWAASKRFARLRDAGVAIDVYIETRALTHAGLDLAVKLSLYRLAEVARIHHLPELPHAGGLSVVATLDTRSISESCAAASNGEATPGPDWGMGKGAPLVIGPMQAPMSNAVLSLERVMELGTGSGRILTPGAALDGSVKGFGQRFWRWLSGQAPLDLAAFQSCGVRAVSYSDRYLLTPMTMLLAAEVIRAVPGGKSASVRVDLAPSDGRRIQRDLPRVHDAFDNDLRRVEVLEALLPTSKVSLAQHRNDLPHRREMRLTLADGREFRLLLDQGFGAWRAISTTSYRELIHDWDASGAIQASALNGAGFSVSGGDEPIIWGKAP</sequence>
<dbReference type="OrthoDB" id="9815222at2"/>
<keyword evidence="2" id="KW-0067">ATP-binding</keyword>
<protein>
    <submittedName>
        <fullName evidence="5">DUF1998 domain-containing protein</fullName>
    </submittedName>
</protein>
<dbReference type="EMBL" id="QWEY01000005">
    <property type="protein sequence ID" value="RGP37074.1"/>
    <property type="molecule type" value="Genomic_DNA"/>
</dbReference>
<dbReference type="GO" id="GO:0036297">
    <property type="term" value="P:interstrand cross-link repair"/>
    <property type="evidence" value="ECO:0007669"/>
    <property type="project" value="TreeGrafter"/>
</dbReference>
<evidence type="ECO:0000259" key="4">
    <source>
        <dbReference type="PROSITE" id="PS51194"/>
    </source>
</evidence>
<dbReference type="SMART" id="SM00487">
    <property type="entry name" value="DEXDc"/>
    <property type="match status" value="1"/>
</dbReference>
<dbReference type="GO" id="GO:0005524">
    <property type="term" value="F:ATP binding"/>
    <property type="evidence" value="ECO:0007669"/>
    <property type="project" value="UniProtKB-KW"/>
</dbReference>
<dbReference type="Pfam" id="PF00270">
    <property type="entry name" value="DEAD"/>
    <property type="match status" value="1"/>
</dbReference>
<proteinExistence type="predicted"/>
<dbReference type="InterPro" id="IPR027417">
    <property type="entry name" value="P-loop_NTPase"/>
</dbReference>
<comment type="caution">
    <text evidence="5">The sequence shown here is derived from an EMBL/GenBank/DDBJ whole genome shotgun (WGS) entry which is preliminary data.</text>
</comment>
<dbReference type="Pfam" id="PF00271">
    <property type="entry name" value="Helicase_C"/>
    <property type="match status" value="1"/>
</dbReference>
<accession>A0A411Z1Y0</accession>
<dbReference type="GO" id="GO:0003676">
    <property type="term" value="F:nucleic acid binding"/>
    <property type="evidence" value="ECO:0007669"/>
    <property type="project" value="InterPro"/>
</dbReference>
<dbReference type="SUPFAM" id="SSF52540">
    <property type="entry name" value="P-loop containing nucleoside triphosphate hydrolases"/>
    <property type="match status" value="2"/>
</dbReference>
<dbReference type="PROSITE" id="PS51192">
    <property type="entry name" value="HELICASE_ATP_BIND_1"/>
    <property type="match status" value="1"/>
</dbReference>
<evidence type="ECO:0000256" key="2">
    <source>
        <dbReference type="ARBA" id="ARBA00022840"/>
    </source>
</evidence>
<dbReference type="InterPro" id="IPR018973">
    <property type="entry name" value="MZB"/>
</dbReference>
<keyword evidence="6" id="KW-1185">Reference proteome</keyword>
<feature type="domain" description="Helicase ATP-binding" evidence="3">
    <location>
        <begin position="112"/>
        <end position="313"/>
    </location>
</feature>
<organism evidence="5 6">
    <name type="scientific">Pseudotabrizicola alkalilacus</name>
    <dbReference type="NCBI Taxonomy" id="2305252"/>
    <lineage>
        <taxon>Bacteria</taxon>
        <taxon>Pseudomonadati</taxon>
        <taxon>Pseudomonadota</taxon>
        <taxon>Alphaproteobacteria</taxon>
        <taxon>Rhodobacterales</taxon>
        <taxon>Paracoccaceae</taxon>
        <taxon>Pseudotabrizicola</taxon>
    </lineage>
</organism>
<dbReference type="InterPro" id="IPR011545">
    <property type="entry name" value="DEAD/DEAH_box_helicase_dom"/>
</dbReference>